<dbReference type="PANTHER" id="PTHR33164">
    <property type="entry name" value="TRANSCRIPTIONAL REGULATOR, MARR FAMILY"/>
    <property type="match status" value="1"/>
</dbReference>
<dbReference type="Gene3D" id="1.10.10.10">
    <property type="entry name" value="Winged helix-like DNA-binding domain superfamily/Winged helix DNA-binding domain"/>
    <property type="match status" value="1"/>
</dbReference>
<dbReference type="AlphaFoldDB" id="A0A543CWZ6"/>
<dbReference type="Proteomes" id="UP000316096">
    <property type="component" value="Unassembled WGS sequence"/>
</dbReference>
<dbReference type="InterPro" id="IPR039422">
    <property type="entry name" value="MarR/SlyA-like"/>
</dbReference>
<dbReference type="PROSITE" id="PS50995">
    <property type="entry name" value="HTH_MARR_2"/>
    <property type="match status" value="1"/>
</dbReference>
<evidence type="ECO:0000313" key="3">
    <source>
        <dbReference type="EMBL" id="TQM01559.1"/>
    </source>
</evidence>
<reference evidence="3 4" key="1">
    <citation type="submission" date="2019-06" db="EMBL/GenBank/DDBJ databases">
        <title>Sequencing the genomes of 1000 actinobacteria strains.</title>
        <authorList>
            <person name="Klenk H.-P."/>
        </authorList>
    </citation>
    <scope>NUCLEOTIDE SEQUENCE [LARGE SCALE GENOMIC DNA]</scope>
    <source>
        <strain evidence="3 4">DSM 102200</strain>
    </source>
</reference>
<feature type="region of interest" description="Disordered" evidence="1">
    <location>
        <begin position="151"/>
        <end position="172"/>
    </location>
</feature>
<feature type="domain" description="HTH marR-type" evidence="2">
    <location>
        <begin position="14"/>
        <end position="146"/>
    </location>
</feature>
<evidence type="ECO:0000313" key="4">
    <source>
        <dbReference type="Proteomes" id="UP000316096"/>
    </source>
</evidence>
<dbReference type="EMBL" id="VFOZ01000001">
    <property type="protein sequence ID" value="TQM01559.1"/>
    <property type="molecule type" value="Genomic_DNA"/>
</dbReference>
<evidence type="ECO:0000256" key="1">
    <source>
        <dbReference type="SAM" id="MobiDB-lite"/>
    </source>
</evidence>
<dbReference type="PRINTS" id="PR00598">
    <property type="entry name" value="HTHMARR"/>
</dbReference>
<protein>
    <submittedName>
        <fullName evidence="3">DNA-binding MarR family transcriptional regulator</fullName>
    </submittedName>
</protein>
<dbReference type="GO" id="GO:0003700">
    <property type="term" value="F:DNA-binding transcription factor activity"/>
    <property type="evidence" value="ECO:0007669"/>
    <property type="project" value="InterPro"/>
</dbReference>
<dbReference type="OrthoDB" id="4462574at2"/>
<comment type="caution">
    <text evidence="3">The sequence shown here is derived from an EMBL/GenBank/DDBJ whole genome shotgun (WGS) entry which is preliminary data.</text>
</comment>
<name>A0A543CWZ6_9ACTN</name>
<dbReference type="InterPro" id="IPR036388">
    <property type="entry name" value="WH-like_DNA-bd_sf"/>
</dbReference>
<keyword evidence="4" id="KW-1185">Reference proteome</keyword>
<dbReference type="InterPro" id="IPR036390">
    <property type="entry name" value="WH_DNA-bd_sf"/>
</dbReference>
<evidence type="ECO:0000259" key="2">
    <source>
        <dbReference type="PROSITE" id="PS50995"/>
    </source>
</evidence>
<dbReference type="InterPro" id="IPR000835">
    <property type="entry name" value="HTH_MarR-typ"/>
</dbReference>
<sequence length="172" mass="18295">MDDVTEPGTHRGPSGRVGFLLSQVGALASERFAGRLTALGVQPGDVGILRLITVEEGLSQQALAARLGVGPSRVVALIDELEKKGLVTRERSTKDRRIHELRLTDAGEGVMARMREIGSAHEEEVVHALSASERRTLGTLLAKVAASHRLTPDVHPGYRGARTGPPERSAGA</sequence>
<dbReference type="GO" id="GO:0003677">
    <property type="term" value="F:DNA binding"/>
    <property type="evidence" value="ECO:0007669"/>
    <property type="project" value="UniProtKB-KW"/>
</dbReference>
<dbReference type="SMART" id="SM00347">
    <property type="entry name" value="HTH_MARR"/>
    <property type="match status" value="1"/>
</dbReference>
<dbReference type="PANTHER" id="PTHR33164:SF89">
    <property type="entry name" value="MARR FAMILY REGULATORY PROTEIN"/>
    <property type="match status" value="1"/>
</dbReference>
<dbReference type="Pfam" id="PF12802">
    <property type="entry name" value="MarR_2"/>
    <property type="match status" value="1"/>
</dbReference>
<gene>
    <name evidence="3" type="ORF">FB559_7320</name>
</gene>
<organism evidence="3 4">
    <name type="scientific">Actinoallomurus bryophytorum</name>
    <dbReference type="NCBI Taxonomy" id="1490222"/>
    <lineage>
        <taxon>Bacteria</taxon>
        <taxon>Bacillati</taxon>
        <taxon>Actinomycetota</taxon>
        <taxon>Actinomycetes</taxon>
        <taxon>Streptosporangiales</taxon>
        <taxon>Thermomonosporaceae</taxon>
        <taxon>Actinoallomurus</taxon>
    </lineage>
</organism>
<dbReference type="SUPFAM" id="SSF46785">
    <property type="entry name" value="Winged helix' DNA-binding domain"/>
    <property type="match status" value="1"/>
</dbReference>
<proteinExistence type="predicted"/>
<dbReference type="GO" id="GO:0006950">
    <property type="term" value="P:response to stress"/>
    <property type="evidence" value="ECO:0007669"/>
    <property type="project" value="TreeGrafter"/>
</dbReference>
<dbReference type="RefSeq" id="WP_141961381.1">
    <property type="nucleotide sequence ID" value="NZ_VFOZ01000001.1"/>
</dbReference>
<accession>A0A543CWZ6</accession>
<keyword evidence="3" id="KW-0238">DNA-binding</keyword>